<dbReference type="InterPro" id="IPR036390">
    <property type="entry name" value="WH_DNA-bd_sf"/>
</dbReference>
<organism evidence="6 7">
    <name type="scientific">Agromyces indicus</name>
    <dbReference type="NCBI Taxonomy" id="758919"/>
    <lineage>
        <taxon>Bacteria</taxon>
        <taxon>Bacillati</taxon>
        <taxon>Actinomycetota</taxon>
        <taxon>Actinomycetes</taxon>
        <taxon>Micrococcales</taxon>
        <taxon>Microbacteriaceae</taxon>
        <taxon>Agromyces</taxon>
    </lineage>
</organism>
<dbReference type="Proteomes" id="UP001260072">
    <property type="component" value="Unassembled WGS sequence"/>
</dbReference>
<keyword evidence="7" id="KW-1185">Reference proteome</keyword>
<evidence type="ECO:0000313" key="7">
    <source>
        <dbReference type="Proteomes" id="UP001260072"/>
    </source>
</evidence>
<name>A0ABU1FHQ4_9MICO</name>
<dbReference type="InterPro" id="IPR036388">
    <property type="entry name" value="WH-like_DNA-bd_sf"/>
</dbReference>
<accession>A0ABU1FHQ4</accession>
<proteinExistence type="inferred from homology"/>
<keyword evidence="4" id="KW-0804">Transcription</keyword>
<dbReference type="Pfam" id="PF00126">
    <property type="entry name" value="HTH_1"/>
    <property type="match status" value="1"/>
</dbReference>
<comment type="similarity">
    <text evidence="1">Belongs to the LysR transcriptional regulatory family.</text>
</comment>
<evidence type="ECO:0000259" key="5">
    <source>
        <dbReference type="PROSITE" id="PS50931"/>
    </source>
</evidence>
<dbReference type="PANTHER" id="PTHR30126:SF39">
    <property type="entry name" value="HTH-TYPE TRANSCRIPTIONAL REGULATOR CYSL"/>
    <property type="match status" value="1"/>
</dbReference>
<dbReference type="EMBL" id="JAVKGS010000001">
    <property type="protein sequence ID" value="MDR5691283.1"/>
    <property type="molecule type" value="Genomic_DNA"/>
</dbReference>
<dbReference type="Gene3D" id="1.10.10.10">
    <property type="entry name" value="Winged helix-like DNA-binding domain superfamily/Winged helix DNA-binding domain"/>
    <property type="match status" value="1"/>
</dbReference>
<dbReference type="SUPFAM" id="SSF46785">
    <property type="entry name" value="Winged helix' DNA-binding domain"/>
    <property type="match status" value="1"/>
</dbReference>
<reference evidence="7" key="1">
    <citation type="submission" date="2023-07" db="EMBL/GenBank/DDBJ databases">
        <title>Description of three actinobacteria isolated from air of manufacturing shop in a pharmaceutical factory.</title>
        <authorList>
            <person name="Zhang D.-F."/>
        </authorList>
    </citation>
    <scope>NUCLEOTIDE SEQUENCE [LARGE SCALE GENOMIC DNA]</scope>
    <source>
        <strain evidence="7">CCTCC AB 2011122</strain>
    </source>
</reference>
<evidence type="ECO:0000256" key="2">
    <source>
        <dbReference type="ARBA" id="ARBA00023015"/>
    </source>
</evidence>
<keyword evidence="2" id="KW-0805">Transcription regulation</keyword>
<dbReference type="RefSeq" id="WP_310519910.1">
    <property type="nucleotide sequence ID" value="NZ_BAABBS010000003.1"/>
</dbReference>
<keyword evidence="3" id="KW-0238">DNA-binding</keyword>
<dbReference type="PANTHER" id="PTHR30126">
    <property type="entry name" value="HTH-TYPE TRANSCRIPTIONAL REGULATOR"/>
    <property type="match status" value="1"/>
</dbReference>
<protein>
    <submittedName>
        <fullName evidence="6">LysR family transcriptional regulator</fullName>
    </submittedName>
</protein>
<dbReference type="Gene3D" id="3.40.190.10">
    <property type="entry name" value="Periplasmic binding protein-like II"/>
    <property type="match status" value="2"/>
</dbReference>
<evidence type="ECO:0000313" key="6">
    <source>
        <dbReference type="EMBL" id="MDR5691283.1"/>
    </source>
</evidence>
<gene>
    <name evidence="6" type="ORF">RH861_04320</name>
</gene>
<evidence type="ECO:0000256" key="4">
    <source>
        <dbReference type="ARBA" id="ARBA00023163"/>
    </source>
</evidence>
<dbReference type="PRINTS" id="PR00039">
    <property type="entry name" value="HTHLYSR"/>
</dbReference>
<dbReference type="SUPFAM" id="SSF53850">
    <property type="entry name" value="Periplasmic binding protein-like II"/>
    <property type="match status" value="1"/>
</dbReference>
<dbReference type="PROSITE" id="PS50931">
    <property type="entry name" value="HTH_LYSR"/>
    <property type="match status" value="1"/>
</dbReference>
<dbReference type="CDD" id="cd05466">
    <property type="entry name" value="PBP2_LTTR_substrate"/>
    <property type="match status" value="1"/>
</dbReference>
<evidence type="ECO:0000256" key="3">
    <source>
        <dbReference type="ARBA" id="ARBA00023125"/>
    </source>
</evidence>
<comment type="caution">
    <text evidence="6">The sequence shown here is derived from an EMBL/GenBank/DDBJ whole genome shotgun (WGS) entry which is preliminary data.</text>
</comment>
<dbReference type="InterPro" id="IPR005119">
    <property type="entry name" value="LysR_subst-bd"/>
</dbReference>
<evidence type="ECO:0000256" key="1">
    <source>
        <dbReference type="ARBA" id="ARBA00009437"/>
    </source>
</evidence>
<feature type="domain" description="HTH lysR-type" evidence="5">
    <location>
        <begin position="7"/>
        <end position="64"/>
    </location>
</feature>
<dbReference type="Pfam" id="PF03466">
    <property type="entry name" value="LysR_substrate"/>
    <property type="match status" value="1"/>
</dbReference>
<dbReference type="InterPro" id="IPR000847">
    <property type="entry name" value="LysR_HTH_N"/>
</dbReference>
<sequence length="295" mass="31307">MPPTRRTSLDALAAFVAVARAGSVTGGADELGLTQSTVSAQLQALERELGYRVFDRTSRGVTPTSRGRALLARIGGAMDAAVDAVAEATGAGAAEHTVFLGGPAEFLSTVVLPRLREWAGADLDVRVRFGETPELLTGLEASELDLVVSTTQPRMRGIEFAPLVDEQFVLVVAPALLDAFRRDPDSVPVVAYGDQLPIIRRYWRSVFGRRPAGLRAVAIVPDLRVLAGLAADGVGMTVLPTYLAEPYLAAGRLVDPVDPADPPLNTVYLARRRSRPGANPATDAAAERLHALLRA</sequence>